<dbReference type="InterPro" id="IPR011990">
    <property type="entry name" value="TPR-like_helical_dom_sf"/>
</dbReference>
<dbReference type="SUPFAM" id="SSF48452">
    <property type="entry name" value="TPR-like"/>
    <property type="match status" value="1"/>
</dbReference>
<dbReference type="Gene3D" id="1.25.40.10">
    <property type="entry name" value="Tetratricopeptide repeat domain"/>
    <property type="match status" value="1"/>
</dbReference>
<evidence type="ECO:0000313" key="1">
    <source>
        <dbReference type="EMBL" id="CAI0645512.1"/>
    </source>
</evidence>
<sequence length="310" mass="35510">MPGGTLLTFEQIKKEQPRAADLPSLMSCFQAQNIPEYMLQHYNSDFSTVEESDDDDSGDLEDNLDVLQGYSLVMMIATLGFYEMHLLVIFCTQAWIRDFGSPELWKRRFLQSASQHFPSNVFKTREQCKTLMPHLQTLLDRQPSEESDRLEWSKLATNVSQYLLKLGDYSRAELITKGAVSIREKILGREHTSTLSSMAHLALTYKVQGRLKEAEELEVEVMETRKSVLGEDHADMYRSMAHLAATYSSQERWTEAEKLDVPVMKESLRVLGEKHPETLLVMSDVVLIYENQGRLEEAAALAERRSIQTH</sequence>
<dbReference type="AlphaFoldDB" id="A0A9W4RQD0"/>
<proteinExistence type="predicted"/>
<dbReference type="Proteomes" id="UP001152533">
    <property type="component" value="Unassembled WGS sequence"/>
</dbReference>
<accession>A0A9W4RQD0</accession>
<dbReference type="Pfam" id="PF13424">
    <property type="entry name" value="TPR_12"/>
    <property type="match status" value="1"/>
</dbReference>
<organism evidence="1 2">
    <name type="scientific">Colletotrichum noveboracense</name>
    <dbReference type="NCBI Taxonomy" id="2664923"/>
    <lineage>
        <taxon>Eukaryota</taxon>
        <taxon>Fungi</taxon>
        <taxon>Dikarya</taxon>
        <taxon>Ascomycota</taxon>
        <taxon>Pezizomycotina</taxon>
        <taxon>Sordariomycetes</taxon>
        <taxon>Hypocreomycetidae</taxon>
        <taxon>Glomerellales</taxon>
        <taxon>Glomerellaceae</taxon>
        <taxon>Colletotrichum</taxon>
        <taxon>Colletotrichum gloeosporioides species complex</taxon>
    </lineage>
</organism>
<name>A0A9W4RQD0_9PEZI</name>
<protein>
    <recommendedName>
        <fullName evidence="3">Kinesin light chain</fullName>
    </recommendedName>
</protein>
<dbReference type="PANTHER" id="PTHR46082">
    <property type="entry name" value="ATP/GTP-BINDING PROTEIN-RELATED"/>
    <property type="match status" value="1"/>
</dbReference>
<reference evidence="1" key="1">
    <citation type="submission" date="2022-08" db="EMBL/GenBank/DDBJ databases">
        <authorList>
            <person name="Giroux E."/>
            <person name="Giroux E."/>
        </authorList>
    </citation>
    <scope>NUCLEOTIDE SEQUENCE</scope>
    <source>
        <strain evidence="1">H1091258</strain>
    </source>
</reference>
<dbReference type="Pfam" id="PF13374">
    <property type="entry name" value="TPR_10"/>
    <property type="match status" value="2"/>
</dbReference>
<dbReference type="EMBL" id="CAMGZC010000249">
    <property type="protein sequence ID" value="CAI0645512.1"/>
    <property type="molecule type" value="Genomic_DNA"/>
</dbReference>
<evidence type="ECO:0000313" key="2">
    <source>
        <dbReference type="Proteomes" id="UP001152533"/>
    </source>
</evidence>
<comment type="caution">
    <text evidence="1">The sequence shown here is derived from an EMBL/GenBank/DDBJ whole genome shotgun (WGS) entry which is preliminary data.</text>
</comment>
<dbReference type="InterPro" id="IPR053137">
    <property type="entry name" value="NLR-like"/>
</dbReference>
<gene>
    <name evidence="1" type="ORF">CGXH109_LOCUS46039</name>
</gene>
<evidence type="ECO:0008006" key="3">
    <source>
        <dbReference type="Google" id="ProtNLM"/>
    </source>
</evidence>
<keyword evidence="2" id="KW-1185">Reference proteome</keyword>
<dbReference type="PANTHER" id="PTHR46082:SF6">
    <property type="entry name" value="AAA+ ATPASE DOMAIN-CONTAINING PROTEIN-RELATED"/>
    <property type="match status" value="1"/>
</dbReference>